<dbReference type="InterPro" id="IPR000889">
    <property type="entry name" value="Glutathione_peroxidase"/>
</dbReference>
<keyword evidence="2" id="KW-0575">Peroxidase</keyword>
<comment type="similarity">
    <text evidence="1">Belongs to the glutathione peroxidase family.</text>
</comment>
<protein>
    <recommendedName>
        <fullName evidence="7">Glutathione peroxidase</fullName>
    </recommendedName>
</protein>
<comment type="caution">
    <text evidence="5">The sequence shown here is derived from an EMBL/GenBank/DDBJ whole genome shotgun (WGS) entry which is preliminary data.</text>
</comment>
<name>A0AA88YUJ0_PINIB</name>
<keyword evidence="6" id="KW-1185">Reference proteome</keyword>
<accession>A0AA88YUJ0</accession>
<proteinExistence type="inferred from homology"/>
<feature type="chain" id="PRO_5041683227" description="Glutathione peroxidase" evidence="4">
    <location>
        <begin position="22"/>
        <end position="181"/>
    </location>
</feature>
<dbReference type="GO" id="GO:0006979">
    <property type="term" value="P:response to oxidative stress"/>
    <property type="evidence" value="ECO:0007669"/>
    <property type="project" value="InterPro"/>
</dbReference>
<sequence>MAGRTLLLASVLGAFLSPGVGSVGVGMCNVPSTETRTLYDFHLRNVHKNETIPFSQYKGKVQEPGANGTEILNGVKHVRPGSGFIPAFPLTEKIDVNGAKEHKLYTFLKSHCDPVDERIFYPGIQYSQINIRDIRWNFEKFLINRSGLPVKRYEVFVEPADIHADIMVEVKKQVHHPDALG</sequence>
<dbReference type="AlphaFoldDB" id="A0AA88YUJ0"/>
<keyword evidence="4" id="KW-0732">Signal</keyword>
<dbReference type="Pfam" id="PF00255">
    <property type="entry name" value="GSHPx"/>
    <property type="match status" value="1"/>
</dbReference>
<dbReference type="Proteomes" id="UP001186944">
    <property type="component" value="Unassembled WGS sequence"/>
</dbReference>
<evidence type="ECO:0008006" key="7">
    <source>
        <dbReference type="Google" id="ProtNLM"/>
    </source>
</evidence>
<dbReference type="SUPFAM" id="SSF52833">
    <property type="entry name" value="Thioredoxin-like"/>
    <property type="match status" value="1"/>
</dbReference>
<dbReference type="EMBL" id="VSWD01000003">
    <property type="protein sequence ID" value="KAK3105840.1"/>
    <property type="molecule type" value="Genomic_DNA"/>
</dbReference>
<dbReference type="GO" id="GO:0004601">
    <property type="term" value="F:peroxidase activity"/>
    <property type="evidence" value="ECO:0007669"/>
    <property type="project" value="UniProtKB-KW"/>
</dbReference>
<evidence type="ECO:0000313" key="5">
    <source>
        <dbReference type="EMBL" id="KAK3105840.1"/>
    </source>
</evidence>
<feature type="signal peptide" evidence="4">
    <location>
        <begin position="1"/>
        <end position="21"/>
    </location>
</feature>
<evidence type="ECO:0000256" key="4">
    <source>
        <dbReference type="SAM" id="SignalP"/>
    </source>
</evidence>
<dbReference type="PROSITE" id="PS51355">
    <property type="entry name" value="GLUTATHIONE_PEROXID_3"/>
    <property type="match status" value="1"/>
</dbReference>
<evidence type="ECO:0000256" key="1">
    <source>
        <dbReference type="ARBA" id="ARBA00006926"/>
    </source>
</evidence>
<evidence type="ECO:0000256" key="3">
    <source>
        <dbReference type="ARBA" id="ARBA00023002"/>
    </source>
</evidence>
<gene>
    <name evidence="5" type="ORF">FSP39_006954</name>
</gene>
<dbReference type="InterPro" id="IPR036249">
    <property type="entry name" value="Thioredoxin-like_sf"/>
</dbReference>
<dbReference type="Gene3D" id="3.40.30.10">
    <property type="entry name" value="Glutaredoxin"/>
    <property type="match status" value="1"/>
</dbReference>
<evidence type="ECO:0000313" key="6">
    <source>
        <dbReference type="Proteomes" id="UP001186944"/>
    </source>
</evidence>
<organism evidence="5 6">
    <name type="scientific">Pinctada imbricata</name>
    <name type="common">Atlantic pearl-oyster</name>
    <name type="synonym">Pinctada martensii</name>
    <dbReference type="NCBI Taxonomy" id="66713"/>
    <lineage>
        <taxon>Eukaryota</taxon>
        <taxon>Metazoa</taxon>
        <taxon>Spiralia</taxon>
        <taxon>Lophotrochozoa</taxon>
        <taxon>Mollusca</taxon>
        <taxon>Bivalvia</taxon>
        <taxon>Autobranchia</taxon>
        <taxon>Pteriomorphia</taxon>
        <taxon>Pterioida</taxon>
        <taxon>Pterioidea</taxon>
        <taxon>Pteriidae</taxon>
        <taxon>Pinctada</taxon>
    </lineage>
</organism>
<dbReference type="PANTHER" id="PTHR11592:SF78">
    <property type="entry name" value="GLUTATHIONE PEROXIDASE"/>
    <property type="match status" value="1"/>
</dbReference>
<dbReference type="PANTHER" id="PTHR11592">
    <property type="entry name" value="GLUTATHIONE PEROXIDASE"/>
    <property type="match status" value="1"/>
</dbReference>
<reference evidence="5" key="1">
    <citation type="submission" date="2019-08" db="EMBL/GenBank/DDBJ databases">
        <title>The improved chromosome-level genome for the pearl oyster Pinctada fucata martensii using PacBio sequencing and Hi-C.</title>
        <authorList>
            <person name="Zheng Z."/>
        </authorList>
    </citation>
    <scope>NUCLEOTIDE SEQUENCE</scope>
    <source>
        <strain evidence="5">ZZ-2019</strain>
        <tissue evidence="5">Adductor muscle</tissue>
    </source>
</reference>
<keyword evidence="3" id="KW-0560">Oxidoreductase</keyword>
<evidence type="ECO:0000256" key="2">
    <source>
        <dbReference type="ARBA" id="ARBA00022559"/>
    </source>
</evidence>